<dbReference type="AlphaFoldDB" id="A0A948T1T7"/>
<feature type="compositionally biased region" description="Low complexity" evidence="1">
    <location>
        <begin position="1"/>
        <end position="18"/>
    </location>
</feature>
<dbReference type="Proteomes" id="UP000713596">
    <property type="component" value="Unassembled WGS sequence"/>
</dbReference>
<name>A0A948T1T7_9FIRM</name>
<sequence length="105" mass="11340">MASSQVTSVSESEPTSSEDASKNEGGSGWKSSAGGQGASVPEIDINAFKGCTALEEVHIPASVERVSLSAFEDIPNPVKVYVEEGSYADRMFEFDMPEYFEKCYE</sequence>
<organism evidence="2 3">
    <name type="scientific">Candidatus Allofournierella pullistercoris</name>
    <dbReference type="NCBI Taxonomy" id="2838597"/>
    <lineage>
        <taxon>Bacteria</taxon>
        <taxon>Bacillati</taxon>
        <taxon>Bacillota</taxon>
        <taxon>Clostridia</taxon>
        <taxon>Eubacteriales</taxon>
        <taxon>Oscillospiraceae</taxon>
        <taxon>Allofournierella</taxon>
    </lineage>
</organism>
<evidence type="ECO:0000313" key="2">
    <source>
        <dbReference type="EMBL" id="MBU3805992.1"/>
    </source>
</evidence>
<proteinExistence type="predicted"/>
<evidence type="ECO:0000313" key="3">
    <source>
        <dbReference type="Proteomes" id="UP000713596"/>
    </source>
</evidence>
<accession>A0A948T1T7</accession>
<gene>
    <name evidence="2" type="ORF">H9882_03770</name>
</gene>
<reference evidence="2" key="1">
    <citation type="journal article" date="2021" name="PeerJ">
        <title>Extensive microbial diversity within the chicken gut microbiome revealed by metagenomics and culture.</title>
        <authorList>
            <person name="Gilroy R."/>
            <person name="Ravi A."/>
            <person name="Getino M."/>
            <person name="Pursley I."/>
            <person name="Horton D.L."/>
            <person name="Alikhan N.F."/>
            <person name="Baker D."/>
            <person name="Gharbi K."/>
            <person name="Hall N."/>
            <person name="Watson M."/>
            <person name="Adriaenssens E.M."/>
            <person name="Foster-Nyarko E."/>
            <person name="Jarju S."/>
            <person name="Secka A."/>
            <person name="Antonio M."/>
            <person name="Oren A."/>
            <person name="Chaudhuri R.R."/>
            <person name="La Ragione R."/>
            <person name="Hildebrand F."/>
            <person name="Pallen M.J."/>
        </authorList>
    </citation>
    <scope>NUCLEOTIDE SEQUENCE</scope>
    <source>
        <strain evidence="2">B5_2728</strain>
    </source>
</reference>
<feature type="region of interest" description="Disordered" evidence="1">
    <location>
        <begin position="1"/>
        <end position="37"/>
    </location>
</feature>
<reference evidence="2" key="2">
    <citation type="submission" date="2021-04" db="EMBL/GenBank/DDBJ databases">
        <authorList>
            <person name="Gilroy R."/>
        </authorList>
    </citation>
    <scope>NUCLEOTIDE SEQUENCE</scope>
    <source>
        <strain evidence="2">B5_2728</strain>
    </source>
</reference>
<protein>
    <submittedName>
        <fullName evidence="2">Leucine-rich repeat domain-containing protein</fullName>
    </submittedName>
</protein>
<dbReference type="Gene3D" id="3.40.50.12480">
    <property type="match status" value="1"/>
</dbReference>
<comment type="caution">
    <text evidence="2">The sequence shown here is derived from an EMBL/GenBank/DDBJ whole genome shotgun (WGS) entry which is preliminary data.</text>
</comment>
<dbReference type="EMBL" id="JAHLFP010000028">
    <property type="protein sequence ID" value="MBU3805992.1"/>
    <property type="molecule type" value="Genomic_DNA"/>
</dbReference>
<evidence type="ECO:0000256" key="1">
    <source>
        <dbReference type="SAM" id="MobiDB-lite"/>
    </source>
</evidence>